<sequence>MKTLFWLIAAAFAAPALAQDDTARYLEESRKLSQSLVQKLGGELKKELSAGGPENAIKVCKSVAPAIASELSIQHGWQVRRVSLKTRNPMIGTPDAWEQKVLADFDRRAAAGEKPDNLEYSEIVAEPAGRYFRYMKALPVQPLCLNCHGTPETVSEGTRARLAADYPHDRATGYKEGQIRGAVTIKRPLF</sequence>
<feature type="domain" description="Tll0287-like" evidence="2">
    <location>
        <begin position="40"/>
        <end position="188"/>
    </location>
</feature>
<organism evidence="3 4">
    <name type="scientific">Thiobacter aerophilum</name>
    <dbReference type="NCBI Taxonomy" id="3121275"/>
    <lineage>
        <taxon>Bacteria</taxon>
        <taxon>Pseudomonadati</taxon>
        <taxon>Pseudomonadota</taxon>
        <taxon>Betaproteobacteria</taxon>
        <taxon>Burkholderiales</taxon>
        <taxon>Thiobacteraceae</taxon>
        <taxon>Thiobacter</taxon>
    </lineage>
</organism>
<comment type="caution">
    <text evidence="3">The sequence shown here is derived from an EMBL/GenBank/DDBJ whole genome shotgun (WGS) entry which is preliminary data.</text>
</comment>
<proteinExistence type="predicted"/>
<name>A0ABV0EEF4_9BURK</name>
<feature type="chain" id="PRO_5045610253" evidence="1">
    <location>
        <begin position="19"/>
        <end position="190"/>
    </location>
</feature>
<evidence type="ECO:0000256" key="1">
    <source>
        <dbReference type="SAM" id="SignalP"/>
    </source>
</evidence>
<dbReference type="InterPro" id="IPR021796">
    <property type="entry name" value="Tll0287-like_dom"/>
</dbReference>
<gene>
    <name evidence="3" type="ORF">V6E02_06995</name>
</gene>
<keyword evidence="4" id="KW-1185">Reference proteome</keyword>
<evidence type="ECO:0000259" key="2">
    <source>
        <dbReference type="Pfam" id="PF11845"/>
    </source>
</evidence>
<evidence type="ECO:0000313" key="3">
    <source>
        <dbReference type="EMBL" id="MEO1766954.1"/>
    </source>
</evidence>
<feature type="signal peptide" evidence="1">
    <location>
        <begin position="1"/>
        <end position="18"/>
    </location>
</feature>
<accession>A0ABV0EEF4</accession>
<evidence type="ECO:0000313" key="4">
    <source>
        <dbReference type="Proteomes" id="UP001482231"/>
    </source>
</evidence>
<protein>
    <submittedName>
        <fullName evidence="3">DUF3365 domain-containing protein</fullName>
    </submittedName>
</protein>
<dbReference type="Pfam" id="PF11845">
    <property type="entry name" value="Tll0287-like"/>
    <property type="match status" value="1"/>
</dbReference>
<dbReference type="Proteomes" id="UP001482231">
    <property type="component" value="Unassembled WGS sequence"/>
</dbReference>
<keyword evidence="1" id="KW-0732">Signal</keyword>
<reference evidence="3 4" key="1">
    <citation type="submission" date="2024-02" db="EMBL/GenBank/DDBJ databases">
        <title>New thermophilic sulfur-oxidizing bacteria from a hot springs of the Uzon caldera (Kamchatka, Russia).</title>
        <authorList>
            <person name="Dukat A.M."/>
            <person name="Elcheninov A.G."/>
            <person name="Frolov E.N."/>
        </authorList>
    </citation>
    <scope>NUCLEOTIDE SEQUENCE [LARGE SCALE GENOMIC DNA]</scope>
    <source>
        <strain evidence="3 4">AK1</strain>
    </source>
</reference>
<dbReference type="RefSeq" id="WP_347308064.1">
    <property type="nucleotide sequence ID" value="NZ_JBAJEX010000004.1"/>
</dbReference>
<dbReference type="EMBL" id="JBAJEX010000004">
    <property type="protein sequence ID" value="MEO1766954.1"/>
    <property type="molecule type" value="Genomic_DNA"/>
</dbReference>